<feature type="active site" evidence="10">
    <location>
        <position position="188"/>
    </location>
</feature>
<keyword evidence="5 10" id="KW-0315">Glutamine amidotransferase</keyword>
<dbReference type="CDD" id="cd01748">
    <property type="entry name" value="GATase1_IGP_Synthase"/>
    <property type="match status" value="1"/>
</dbReference>
<dbReference type="HAMAP" id="MF_00278">
    <property type="entry name" value="HisH"/>
    <property type="match status" value="1"/>
</dbReference>
<reference evidence="13" key="1">
    <citation type="journal article" date="2019" name="Int. J. Syst. Evol. Microbiol.">
        <title>The Global Catalogue of Microorganisms (GCM) 10K type strain sequencing project: providing services to taxonomists for standard genome sequencing and annotation.</title>
        <authorList>
            <consortium name="The Broad Institute Genomics Platform"/>
            <consortium name="The Broad Institute Genome Sequencing Center for Infectious Disease"/>
            <person name="Wu L."/>
            <person name="Ma J."/>
        </authorList>
    </citation>
    <scope>NUCLEOTIDE SEQUENCE [LARGE SCALE GENOMIC DNA]</scope>
    <source>
        <strain evidence="13">CGMCC 1.16306</strain>
    </source>
</reference>
<accession>A0ABV9GKG4</accession>
<name>A0ABV9GKG4_9BACL</name>
<dbReference type="NCBIfam" id="TIGR01855">
    <property type="entry name" value="IMP_synth_hisH"/>
    <property type="match status" value="1"/>
</dbReference>
<dbReference type="InterPro" id="IPR029062">
    <property type="entry name" value="Class_I_gatase-like"/>
</dbReference>
<protein>
    <recommendedName>
        <fullName evidence="10">Imidazole glycerol phosphate synthase subunit HisH</fullName>
        <ecNumber evidence="10">4.3.2.10</ecNumber>
    </recommendedName>
    <alternativeName>
        <fullName evidence="10">IGP synthase glutaminase subunit</fullName>
        <ecNumber evidence="10">3.5.1.2</ecNumber>
    </alternativeName>
    <alternativeName>
        <fullName evidence="10">IGP synthase subunit HisH</fullName>
    </alternativeName>
    <alternativeName>
        <fullName evidence="10">ImGP synthase subunit HisH</fullName>
        <shortName evidence="10">IGPS subunit HisH</shortName>
    </alternativeName>
</protein>
<comment type="pathway">
    <text evidence="1 10">Amino-acid biosynthesis; L-histidine biosynthesis; L-histidine from 5-phospho-alpha-D-ribose 1-diphosphate: step 5/9.</text>
</comment>
<evidence type="ECO:0000313" key="13">
    <source>
        <dbReference type="Proteomes" id="UP001596022"/>
    </source>
</evidence>
<evidence type="ECO:0000256" key="4">
    <source>
        <dbReference type="ARBA" id="ARBA00022801"/>
    </source>
</evidence>
<dbReference type="InterPro" id="IPR017926">
    <property type="entry name" value="GATASE"/>
</dbReference>
<dbReference type="EMBL" id="JBHSFW010000001">
    <property type="protein sequence ID" value="MFC4617628.1"/>
    <property type="molecule type" value="Genomic_DNA"/>
</dbReference>
<comment type="caution">
    <text evidence="12">The sequence shown here is derived from an EMBL/GenBank/DDBJ whole genome shotgun (WGS) entry which is preliminary data.</text>
</comment>
<feature type="domain" description="Glutamine amidotransferase" evidence="11">
    <location>
        <begin position="4"/>
        <end position="202"/>
    </location>
</feature>
<evidence type="ECO:0000256" key="1">
    <source>
        <dbReference type="ARBA" id="ARBA00005091"/>
    </source>
</evidence>
<keyword evidence="4 10" id="KW-0378">Hydrolase</keyword>
<evidence type="ECO:0000313" key="12">
    <source>
        <dbReference type="EMBL" id="MFC4617628.1"/>
    </source>
</evidence>
<dbReference type="PANTHER" id="PTHR42701:SF1">
    <property type="entry name" value="IMIDAZOLE GLYCEROL PHOSPHATE SYNTHASE SUBUNIT HISH"/>
    <property type="match status" value="1"/>
</dbReference>
<dbReference type="SUPFAM" id="SSF52317">
    <property type="entry name" value="Class I glutamine amidotransferase-like"/>
    <property type="match status" value="1"/>
</dbReference>
<evidence type="ECO:0000256" key="8">
    <source>
        <dbReference type="ARBA" id="ARBA00047838"/>
    </source>
</evidence>
<evidence type="ECO:0000256" key="7">
    <source>
        <dbReference type="ARBA" id="ARBA00023239"/>
    </source>
</evidence>
<dbReference type="Pfam" id="PF00117">
    <property type="entry name" value="GATase"/>
    <property type="match status" value="1"/>
</dbReference>
<feature type="active site" description="Nucleophile" evidence="10">
    <location>
        <position position="79"/>
    </location>
</feature>
<dbReference type="EC" id="3.5.1.2" evidence="10"/>
<keyword evidence="13" id="KW-1185">Reference proteome</keyword>
<comment type="catalytic activity">
    <reaction evidence="9 10">
        <text>L-glutamine + H2O = L-glutamate + NH4(+)</text>
        <dbReference type="Rhea" id="RHEA:15889"/>
        <dbReference type="ChEBI" id="CHEBI:15377"/>
        <dbReference type="ChEBI" id="CHEBI:28938"/>
        <dbReference type="ChEBI" id="CHEBI:29985"/>
        <dbReference type="ChEBI" id="CHEBI:58359"/>
        <dbReference type="EC" id="3.5.1.2"/>
    </reaction>
</comment>
<dbReference type="PROSITE" id="PS51273">
    <property type="entry name" value="GATASE_TYPE_1"/>
    <property type="match status" value="1"/>
</dbReference>
<dbReference type="RefSeq" id="WP_376844661.1">
    <property type="nucleotide sequence ID" value="NZ_JBHSFW010000001.1"/>
</dbReference>
<evidence type="ECO:0000256" key="3">
    <source>
        <dbReference type="ARBA" id="ARBA00022605"/>
    </source>
</evidence>
<comment type="catalytic activity">
    <reaction evidence="8 10">
        <text>5-[(5-phospho-1-deoxy-D-ribulos-1-ylimino)methylamino]-1-(5-phospho-beta-D-ribosyl)imidazole-4-carboxamide + L-glutamine = D-erythro-1-(imidazol-4-yl)glycerol 3-phosphate + 5-amino-1-(5-phospho-beta-D-ribosyl)imidazole-4-carboxamide + L-glutamate + H(+)</text>
        <dbReference type="Rhea" id="RHEA:24793"/>
        <dbReference type="ChEBI" id="CHEBI:15378"/>
        <dbReference type="ChEBI" id="CHEBI:29985"/>
        <dbReference type="ChEBI" id="CHEBI:58278"/>
        <dbReference type="ChEBI" id="CHEBI:58359"/>
        <dbReference type="ChEBI" id="CHEBI:58475"/>
        <dbReference type="ChEBI" id="CHEBI:58525"/>
        <dbReference type="EC" id="4.3.2.10"/>
    </reaction>
</comment>
<dbReference type="PIRSF" id="PIRSF000495">
    <property type="entry name" value="Amidotransf_hisH"/>
    <property type="match status" value="1"/>
</dbReference>
<comment type="subunit">
    <text evidence="2 10">Heterodimer of HisH and HisF.</text>
</comment>
<organism evidence="12 13">
    <name type="scientific">Camelliibacillus cellulosilyticus</name>
    <dbReference type="NCBI Taxonomy" id="2174486"/>
    <lineage>
        <taxon>Bacteria</taxon>
        <taxon>Bacillati</taxon>
        <taxon>Bacillota</taxon>
        <taxon>Bacilli</taxon>
        <taxon>Bacillales</taxon>
        <taxon>Sporolactobacillaceae</taxon>
        <taxon>Camelliibacillus</taxon>
    </lineage>
</organism>
<dbReference type="InterPro" id="IPR010139">
    <property type="entry name" value="Imidazole-glycPsynth_HisH"/>
</dbReference>
<keyword evidence="10" id="KW-0963">Cytoplasm</keyword>
<dbReference type="Proteomes" id="UP001596022">
    <property type="component" value="Unassembled WGS sequence"/>
</dbReference>
<dbReference type="PANTHER" id="PTHR42701">
    <property type="entry name" value="IMIDAZOLE GLYCEROL PHOSPHATE SYNTHASE SUBUNIT HISH"/>
    <property type="match status" value="1"/>
</dbReference>
<keyword evidence="7 10" id="KW-0456">Lyase</keyword>
<dbReference type="EC" id="4.3.2.10" evidence="10"/>
<gene>
    <name evidence="10 12" type="primary">hisH</name>
    <name evidence="12" type="ORF">ACFO4N_02670</name>
</gene>
<evidence type="ECO:0000256" key="2">
    <source>
        <dbReference type="ARBA" id="ARBA00011152"/>
    </source>
</evidence>
<feature type="active site" evidence="10">
    <location>
        <position position="186"/>
    </location>
</feature>
<keyword evidence="3 10" id="KW-0028">Amino-acid biosynthesis</keyword>
<sequence length="219" mass="24604">MIGIINYGMGNLHSVTSAINRLGYPCFVSDKIDELTQADGLVLPGVGSFHDAMRQLTTRKLKDFIIKNAQDRKPLLGICLGMQLLFEESDENRPTKGLALFKGRVKRLKGVTEEGESYNVPHMGWNSLDVRQSHRLLKNVKTNDYVYFVHSYVVVPEDDLILATADYYGNLPAVVGHRHIFGTQFHPEKSSAAGLMILKNFCEIVKEGEHERIYSLSGH</sequence>
<comment type="function">
    <text evidence="10">IGPS catalyzes the conversion of PRFAR and glutamine to IGP, AICAR and glutamate. The HisH subunit catalyzes the hydrolysis of glutamine to glutamate and ammonia as part of the synthesis of IGP and AICAR. The resulting ammonia molecule is channeled to the active site of HisF.</text>
</comment>
<evidence type="ECO:0000256" key="5">
    <source>
        <dbReference type="ARBA" id="ARBA00022962"/>
    </source>
</evidence>
<evidence type="ECO:0000256" key="9">
    <source>
        <dbReference type="ARBA" id="ARBA00049534"/>
    </source>
</evidence>
<dbReference type="Gene3D" id="3.40.50.880">
    <property type="match status" value="1"/>
</dbReference>
<dbReference type="GO" id="GO:0016829">
    <property type="term" value="F:lyase activity"/>
    <property type="evidence" value="ECO:0007669"/>
    <property type="project" value="UniProtKB-KW"/>
</dbReference>
<comment type="subcellular location">
    <subcellularLocation>
        <location evidence="10">Cytoplasm</location>
    </subcellularLocation>
</comment>
<evidence type="ECO:0000256" key="10">
    <source>
        <dbReference type="HAMAP-Rule" id="MF_00278"/>
    </source>
</evidence>
<keyword evidence="6 10" id="KW-0368">Histidine biosynthesis</keyword>
<proteinExistence type="inferred from homology"/>
<evidence type="ECO:0000259" key="11">
    <source>
        <dbReference type="Pfam" id="PF00117"/>
    </source>
</evidence>
<evidence type="ECO:0000256" key="6">
    <source>
        <dbReference type="ARBA" id="ARBA00023102"/>
    </source>
</evidence>